<organism evidence="1 2">
    <name type="scientific">Balneicella halophila</name>
    <dbReference type="NCBI Taxonomy" id="1537566"/>
    <lineage>
        <taxon>Bacteria</taxon>
        <taxon>Pseudomonadati</taxon>
        <taxon>Bacteroidota</taxon>
        <taxon>Bacteroidia</taxon>
        <taxon>Bacteroidales</taxon>
        <taxon>Balneicellaceae</taxon>
        <taxon>Balneicella</taxon>
    </lineage>
</organism>
<proteinExistence type="predicted"/>
<comment type="caution">
    <text evidence="1">The sequence shown here is derived from an EMBL/GenBank/DDBJ whole genome shotgun (WGS) entry which is preliminary data.</text>
</comment>
<evidence type="ECO:0000313" key="2">
    <source>
        <dbReference type="Proteomes" id="UP000251835"/>
    </source>
</evidence>
<dbReference type="Proteomes" id="UP000251835">
    <property type="component" value="Unassembled WGS sequence"/>
</dbReference>
<keyword evidence="2" id="KW-1185">Reference proteome</keyword>
<sequence>MKRILILLALILVLVLTLAVFANYSKGYRSGIIMKMSRKGYVIKTYEGQLNTGGFSGDVTGGDMTSMIWNFSVRQSEKRTIEKIEEAVDKGKRVKLYYEEKYIPIPFWGETKYFVDSVELINP</sequence>
<name>A0A7L4UPT9_BALHA</name>
<dbReference type="AlphaFoldDB" id="A0A7L4UPT9"/>
<evidence type="ECO:0008006" key="3">
    <source>
        <dbReference type="Google" id="ProtNLM"/>
    </source>
</evidence>
<dbReference type="OrthoDB" id="9794557at2"/>
<reference evidence="1 2" key="1">
    <citation type="submission" date="2018-05" db="EMBL/GenBank/DDBJ databases">
        <title>Genomic Encyclopedia of Type Strains, Phase IV (KMG-IV): sequencing the most valuable type-strain genomes for metagenomic binning, comparative biology and taxonomic classification.</title>
        <authorList>
            <person name="Goeker M."/>
        </authorList>
    </citation>
    <scope>NUCLEOTIDE SEQUENCE [LARGE SCALE GENOMIC DNA]</scope>
    <source>
        <strain evidence="1 2">DSM 28579</strain>
    </source>
</reference>
<accession>A0A7L4UPT9</accession>
<evidence type="ECO:0000313" key="1">
    <source>
        <dbReference type="EMBL" id="PVX51805.1"/>
    </source>
</evidence>
<protein>
    <recommendedName>
        <fullName evidence="3">6-phosphogluconate dehydrogenase</fullName>
    </recommendedName>
</protein>
<dbReference type="EMBL" id="QENZ01000003">
    <property type="protein sequence ID" value="PVX51805.1"/>
    <property type="molecule type" value="Genomic_DNA"/>
</dbReference>
<gene>
    <name evidence="1" type="ORF">C7377_0091</name>
</gene>
<dbReference type="RefSeq" id="WP_116495382.1">
    <property type="nucleotide sequence ID" value="NZ_QENZ01000003.1"/>
</dbReference>